<evidence type="ECO:0000256" key="3">
    <source>
        <dbReference type="SAM" id="MobiDB-lite"/>
    </source>
</evidence>
<feature type="signal peptide" evidence="4">
    <location>
        <begin position="1"/>
        <end position="28"/>
    </location>
</feature>
<feature type="compositionally biased region" description="Low complexity" evidence="3">
    <location>
        <begin position="28"/>
        <end position="39"/>
    </location>
</feature>
<evidence type="ECO:0000256" key="4">
    <source>
        <dbReference type="SAM" id="SignalP"/>
    </source>
</evidence>
<protein>
    <submittedName>
        <fullName evidence="6">Polysaccharide deacetylase family protein</fullName>
        <ecNumber evidence="6">3.-.-.-</ecNumber>
    </submittedName>
</protein>
<sequence length="295" mass="32150">MNRHWLAATTAAFTLLLAACGSSGQKDASPSAPSTTAATQEANASQTPSSPAESAQTATPSSSAEPSESATSEPTETAKTYKMNKNYFIVPIDKEKTTNKIVLLTFDDGPKAPETLNPLLDTLDKHKAKAIFFVNGYRVKAHPELLKQIADRGQIVGNHSWDHIDLKKEPAAKVEKQIGDVQTIVEQTIGYEPMFFRPPFGSGGDEVRKVAKANGLLYMTWSNGSLDWNMAKTPEEKRPQAVIDNVLEQLHPGSNILMHELAWTDKALDDLLTQLESKGYSFVDPNAIDTTIAPQ</sequence>
<organism evidence="6 7">
    <name type="scientific">Cohnella soli</name>
    <dbReference type="NCBI Taxonomy" id="425005"/>
    <lineage>
        <taxon>Bacteria</taxon>
        <taxon>Bacillati</taxon>
        <taxon>Bacillota</taxon>
        <taxon>Bacilli</taxon>
        <taxon>Bacillales</taxon>
        <taxon>Paenibacillaceae</taxon>
        <taxon>Cohnella</taxon>
    </lineage>
</organism>
<dbReference type="Proteomes" id="UP001596113">
    <property type="component" value="Unassembled WGS sequence"/>
</dbReference>
<dbReference type="EMBL" id="JBHSMI010000025">
    <property type="protein sequence ID" value="MFC5403847.1"/>
    <property type="molecule type" value="Genomic_DNA"/>
</dbReference>
<accession>A0ABW0HUM1</accession>
<dbReference type="PANTHER" id="PTHR10587">
    <property type="entry name" value="GLYCOSYL TRANSFERASE-RELATED"/>
    <property type="match status" value="1"/>
</dbReference>
<evidence type="ECO:0000313" key="7">
    <source>
        <dbReference type="Proteomes" id="UP001596113"/>
    </source>
</evidence>
<keyword evidence="2 6" id="KW-0378">Hydrolase</keyword>
<gene>
    <name evidence="6" type="ORF">ACFPOF_13970</name>
</gene>
<dbReference type="InterPro" id="IPR050248">
    <property type="entry name" value="Polysacc_deacetylase_ArnD"/>
</dbReference>
<evidence type="ECO:0000256" key="1">
    <source>
        <dbReference type="ARBA" id="ARBA00022723"/>
    </source>
</evidence>
<feature type="domain" description="NodB homology" evidence="5">
    <location>
        <begin position="100"/>
        <end position="283"/>
    </location>
</feature>
<dbReference type="PROSITE" id="PS51677">
    <property type="entry name" value="NODB"/>
    <property type="match status" value="1"/>
</dbReference>
<dbReference type="EC" id="3.-.-.-" evidence="6"/>
<dbReference type="InterPro" id="IPR002509">
    <property type="entry name" value="NODB_dom"/>
</dbReference>
<dbReference type="Gene3D" id="3.20.20.370">
    <property type="entry name" value="Glycoside hydrolase/deacetylase"/>
    <property type="match status" value="1"/>
</dbReference>
<dbReference type="CDD" id="cd10917">
    <property type="entry name" value="CE4_NodB_like_6s_7s"/>
    <property type="match status" value="1"/>
</dbReference>
<keyword evidence="4" id="KW-0732">Signal</keyword>
<comment type="caution">
    <text evidence="6">The sequence shown here is derived from an EMBL/GenBank/DDBJ whole genome shotgun (WGS) entry which is preliminary data.</text>
</comment>
<feature type="compositionally biased region" description="Low complexity" evidence="3">
    <location>
        <begin position="47"/>
        <end position="78"/>
    </location>
</feature>
<keyword evidence="1" id="KW-0479">Metal-binding</keyword>
<dbReference type="PROSITE" id="PS51257">
    <property type="entry name" value="PROKAR_LIPOPROTEIN"/>
    <property type="match status" value="1"/>
</dbReference>
<dbReference type="RefSeq" id="WP_378133590.1">
    <property type="nucleotide sequence ID" value="NZ_JBHSMI010000025.1"/>
</dbReference>
<proteinExistence type="predicted"/>
<name>A0ABW0HUM1_9BACL</name>
<evidence type="ECO:0000256" key="2">
    <source>
        <dbReference type="ARBA" id="ARBA00022801"/>
    </source>
</evidence>
<dbReference type="Pfam" id="PF01522">
    <property type="entry name" value="Polysacc_deac_1"/>
    <property type="match status" value="1"/>
</dbReference>
<dbReference type="SUPFAM" id="SSF88713">
    <property type="entry name" value="Glycoside hydrolase/deacetylase"/>
    <property type="match status" value="1"/>
</dbReference>
<reference evidence="7" key="1">
    <citation type="journal article" date="2019" name="Int. J. Syst. Evol. Microbiol.">
        <title>The Global Catalogue of Microorganisms (GCM) 10K type strain sequencing project: providing services to taxonomists for standard genome sequencing and annotation.</title>
        <authorList>
            <consortium name="The Broad Institute Genomics Platform"/>
            <consortium name="The Broad Institute Genome Sequencing Center for Infectious Disease"/>
            <person name="Wu L."/>
            <person name="Ma J."/>
        </authorList>
    </citation>
    <scope>NUCLEOTIDE SEQUENCE [LARGE SCALE GENOMIC DNA]</scope>
    <source>
        <strain evidence="7">CGMCC 1.18575</strain>
    </source>
</reference>
<feature type="chain" id="PRO_5047500696" evidence="4">
    <location>
        <begin position="29"/>
        <end position="295"/>
    </location>
</feature>
<evidence type="ECO:0000313" key="6">
    <source>
        <dbReference type="EMBL" id="MFC5403847.1"/>
    </source>
</evidence>
<dbReference type="GO" id="GO:0016787">
    <property type="term" value="F:hydrolase activity"/>
    <property type="evidence" value="ECO:0007669"/>
    <property type="project" value="UniProtKB-KW"/>
</dbReference>
<feature type="region of interest" description="Disordered" evidence="3">
    <location>
        <begin position="22"/>
        <end position="78"/>
    </location>
</feature>
<evidence type="ECO:0000259" key="5">
    <source>
        <dbReference type="PROSITE" id="PS51677"/>
    </source>
</evidence>
<keyword evidence="7" id="KW-1185">Reference proteome</keyword>
<dbReference type="PANTHER" id="PTHR10587:SF133">
    <property type="entry name" value="CHITIN DEACETYLASE 1-RELATED"/>
    <property type="match status" value="1"/>
</dbReference>
<dbReference type="InterPro" id="IPR011330">
    <property type="entry name" value="Glyco_hydro/deAcase_b/a-brl"/>
</dbReference>